<evidence type="ECO:0000256" key="9">
    <source>
        <dbReference type="ARBA" id="ARBA00023065"/>
    </source>
</evidence>
<comment type="caution">
    <text evidence="15">The sequence shown here is derived from an EMBL/GenBank/DDBJ whole genome shotgun (WGS) entry which is preliminary data.</text>
</comment>
<keyword evidence="10 14" id="KW-0472">Membrane</keyword>
<dbReference type="PANTHER" id="PTHR48086">
    <property type="entry name" value="SODIUM/PROLINE SYMPORTER-RELATED"/>
    <property type="match status" value="1"/>
</dbReference>
<dbReference type="InterPro" id="IPR001734">
    <property type="entry name" value="Na/solute_symporter"/>
</dbReference>
<feature type="transmembrane region" description="Helical" evidence="14">
    <location>
        <begin position="145"/>
        <end position="165"/>
    </location>
</feature>
<dbReference type="InterPro" id="IPR038377">
    <property type="entry name" value="Na/Glc_symporter_sf"/>
</dbReference>
<evidence type="ECO:0000256" key="1">
    <source>
        <dbReference type="ARBA" id="ARBA00004651"/>
    </source>
</evidence>
<gene>
    <name evidence="15" type="ORF">FJY68_11680</name>
</gene>
<proteinExistence type="inferred from homology"/>
<evidence type="ECO:0000256" key="11">
    <source>
        <dbReference type="ARBA" id="ARBA00023201"/>
    </source>
</evidence>
<evidence type="ECO:0000256" key="3">
    <source>
        <dbReference type="ARBA" id="ARBA00022448"/>
    </source>
</evidence>
<protein>
    <submittedName>
        <fullName evidence="15">Sodium:solute symporter family protein</fullName>
    </submittedName>
</protein>
<reference evidence="15" key="1">
    <citation type="submission" date="2019-03" db="EMBL/GenBank/DDBJ databases">
        <title>Lake Tanganyika Metagenome-Assembled Genomes (MAGs).</title>
        <authorList>
            <person name="Tran P."/>
        </authorList>
    </citation>
    <scope>NUCLEOTIDE SEQUENCE</scope>
    <source>
        <strain evidence="15">K_DeepCast_150m_m2_040</strain>
    </source>
</reference>
<keyword evidence="5 14" id="KW-0812">Transmembrane</keyword>
<dbReference type="GO" id="GO:0006814">
    <property type="term" value="P:sodium ion transport"/>
    <property type="evidence" value="ECO:0007669"/>
    <property type="project" value="UniProtKB-KW"/>
</dbReference>
<evidence type="ECO:0000256" key="2">
    <source>
        <dbReference type="ARBA" id="ARBA00006434"/>
    </source>
</evidence>
<dbReference type="Gene3D" id="1.20.1730.10">
    <property type="entry name" value="Sodium/glucose cotransporter"/>
    <property type="match status" value="1"/>
</dbReference>
<keyword evidence="6" id="KW-0769">Symport</keyword>
<evidence type="ECO:0000256" key="8">
    <source>
        <dbReference type="ARBA" id="ARBA00023053"/>
    </source>
</evidence>
<dbReference type="InterPro" id="IPR050277">
    <property type="entry name" value="Sodium:Solute_Symporter"/>
</dbReference>
<keyword evidence="11" id="KW-0739">Sodium transport</keyword>
<feature type="transmembrane region" description="Helical" evidence="14">
    <location>
        <begin position="171"/>
        <end position="193"/>
    </location>
</feature>
<feature type="non-terminal residue" evidence="15">
    <location>
        <position position="194"/>
    </location>
</feature>
<feature type="transmembrane region" description="Helical" evidence="14">
    <location>
        <begin position="29"/>
        <end position="50"/>
    </location>
</feature>
<evidence type="ECO:0000256" key="13">
    <source>
        <dbReference type="RuleBase" id="RU362091"/>
    </source>
</evidence>
<keyword evidence="3" id="KW-0813">Transport</keyword>
<comment type="similarity">
    <text evidence="2 13">Belongs to the sodium:solute symporter (SSF) (TC 2.A.21) family.</text>
</comment>
<evidence type="ECO:0000256" key="5">
    <source>
        <dbReference type="ARBA" id="ARBA00022692"/>
    </source>
</evidence>
<feature type="transmembrane region" description="Helical" evidence="14">
    <location>
        <begin position="99"/>
        <end position="124"/>
    </location>
</feature>
<dbReference type="Pfam" id="PF00474">
    <property type="entry name" value="SSF"/>
    <property type="match status" value="1"/>
</dbReference>
<keyword evidence="9" id="KW-0406">Ion transport</keyword>
<sequence length="194" mass="21172">MSAMPRREPSRPARDGFRFPDARTEERNLTAQLAIISAYLLVLLVLGLLARRGMPRTLEGFFLAGRAVGPVLLFLTMAATNFSAFTVFGFSGAGYRIGYAYYPVMAFGTGFMALTFILIGIPLWRAAKELGAVTPPELIRLRFRNAPLHAAYLCVMVVFTLPYLALQPMGAGYALKGLLGIPYTWGAVLVTMVG</sequence>
<comment type="catalytic activity">
    <reaction evidence="12">
        <text>L-proline(in) + Na(+)(in) = L-proline(out) + Na(+)(out)</text>
        <dbReference type="Rhea" id="RHEA:28967"/>
        <dbReference type="ChEBI" id="CHEBI:29101"/>
        <dbReference type="ChEBI" id="CHEBI:60039"/>
    </reaction>
</comment>
<name>A0A938BUA8_UNCW3</name>
<evidence type="ECO:0000256" key="4">
    <source>
        <dbReference type="ARBA" id="ARBA00022475"/>
    </source>
</evidence>
<dbReference type="GO" id="GO:0015293">
    <property type="term" value="F:symporter activity"/>
    <property type="evidence" value="ECO:0007669"/>
    <property type="project" value="UniProtKB-KW"/>
</dbReference>
<evidence type="ECO:0000256" key="6">
    <source>
        <dbReference type="ARBA" id="ARBA00022847"/>
    </source>
</evidence>
<keyword evidence="4" id="KW-1003">Cell membrane</keyword>
<evidence type="ECO:0000313" key="16">
    <source>
        <dbReference type="Proteomes" id="UP000779900"/>
    </source>
</evidence>
<dbReference type="EMBL" id="VGIR01000092">
    <property type="protein sequence ID" value="MBM3332487.1"/>
    <property type="molecule type" value="Genomic_DNA"/>
</dbReference>
<keyword evidence="8" id="KW-0915">Sodium</keyword>
<dbReference type="PANTHER" id="PTHR48086:SF3">
    <property type="entry name" value="SODIUM_PROLINE SYMPORTER"/>
    <property type="match status" value="1"/>
</dbReference>
<organism evidence="15 16">
    <name type="scientific">candidate division WOR-3 bacterium</name>
    <dbReference type="NCBI Taxonomy" id="2052148"/>
    <lineage>
        <taxon>Bacteria</taxon>
        <taxon>Bacteria division WOR-3</taxon>
    </lineage>
</organism>
<evidence type="ECO:0000256" key="14">
    <source>
        <dbReference type="SAM" id="Phobius"/>
    </source>
</evidence>
<dbReference type="AlphaFoldDB" id="A0A938BUA8"/>
<dbReference type="GO" id="GO:0005886">
    <property type="term" value="C:plasma membrane"/>
    <property type="evidence" value="ECO:0007669"/>
    <property type="project" value="UniProtKB-SubCell"/>
</dbReference>
<dbReference type="Proteomes" id="UP000779900">
    <property type="component" value="Unassembled WGS sequence"/>
</dbReference>
<evidence type="ECO:0000256" key="7">
    <source>
        <dbReference type="ARBA" id="ARBA00022989"/>
    </source>
</evidence>
<feature type="transmembrane region" description="Helical" evidence="14">
    <location>
        <begin position="71"/>
        <end position="93"/>
    </location>
</feature>
<accession>A0A938BUA8</accession>
<evidence type="ECO:0000256" key="10">
    <source>
        <dbReference type="ARBA" id="ARBA00023136"/>
    </source>
</evidence>
<evidence type="ECO:0000256" key="12">
    <source>
        <dbReference type="ARBA" id="ARBA00033708"/>
    </source>
</evidence>
<evidence type="ECO:0000313" key="15">
    <source>
        <dbReference type="EMBL" id="MBM3332487.1"/>
    </source>
</evidence>
<keyword evidence="7 14" id="KW-1133">Transmembrane helix</keyword>
<dbReference type="PROSITE" id="PS50283">
    <property type="entry name" value="NA_SOLUT_SYMP_3"/>
    <property type="match status" value="1"/>
</dbReference>
<comment type="subcellular location">
    <subcellularLocation>
        <location evidence="1">Cell membrane</location>
        <topology evidence="1">Multi-pass membrane protein</topology>
    </subcellularLocation>
</comment>